<dbReference type="InterPro" id="IPR025857">
    <property type="entry name" value="MacB_PCD"/>
</dbReference>
<comment type="caution">
    <text evidence="10">The sequence shown here is derived from an EMBL/GenBank/DDBJ whole genome shotgun (WGS) entry which is preliminary data.</text>
</comment>
<comment type="subcellular location">
    <subcellularLocation>
        <location evidence="1">Cell membrane</location>
        <topology evidence="1">Multi-pass membrane protein</topology>
    </subcellularLocation>
</comment>
<evidence type="ECO:0000256" key="2">
    <source>
        <dbReference type="ARBA" id="ARBA00022475"/>
    </source>
</evidence>
<dbReference type="GO" id="GO:0005886">
    <property type="term" value="C:plasma membrane"/>
    <property type="evidence" value="ECO:0007669"/>
    <property type="project" value="UniProtKB-SubCell"/>
</dbReference>
<dbReference type="InterPro" id="IPR050250">
    <property type="entry name" value="Macrolide_Exporter_MacB"/>
</dbReference>
<evidence type="ECO:0000256" key="5">
    <source>
        <dbReference type="ARBA" id="ARBA00023136"/>
    </source>
</evidence>
<evidence type="ECO:0000256" key="1">
    <source>
        <dbReference type="ARBA" id="ARBA00004651"/>
    </source>
</evidence>
<name>A0A921IJF4_9FIRM</name>
<reference evidence="10" key="2">
    <citation type="submission" date="2021-09" db="EMBL/GenBank/DDBJ databases">
        <authorList>
            <person name="Gilroy R."/>
        </authorList>
    </citation>
    <scope>NUCLEOTIDE SEQUENCE</scope>
    <source>
        <strain evidence="10">ChiBcec21-2208</strain>
    </source>
</reference>
<dbReference type="PANTHER" id="PTHR30572">
    <property type="entry name" value="MEMBRANE COMPONENT OF TRANSPORTER-RELATED"/>
    <property type="match status" value="1"/>
</dbReference>
<protein>
    <submittedName>
        <fullName evidence="10">ABC transporter permease</fullName>
    </submittedName>
</protein>
<dbReference type="PANTHER" id="PTHR30572:SF4">
    <property type="entry name" value="ABC TRANSPORTER PERMEASE YTRF"/>
    <property type="match status" value="1"/>
</dbReference>
<evidence type="ECO:0000256" key="3">
    <source>
        <dbReference type="ARBA" id="ARBA00022692"/>
    </source>
</evidence>
<feature type="domain" description="MacB-like periplasmic core" evidence="9">
    <location>
        <begin position="21"/>
        <end position="147"/>
    </location>
</feature>
<feature type="transmembrane region" description="Helical" evidence="7">
    <location>
        <begin position="21"/>
        <end position="44"/>
    </location>
</feature>
<keyword evidence="5 7" id="KW-0472">Membrane</keyword>
<keyword evidence="3 7" id="KW-0812">Transmembrane</keyword>
<keyword evidence="4 7" id="KW-1133">Transmembrane helix</keyword>
<accession>A0A921IJF4</accession>
<dbReference type="EMBL" id="DYVE01000116">
    <property type="protein sequence ID" value="HJG27889.1"/>
    <property type="molecule type" value="Genomic_DNA"/>
</dbReference>
<dbReference type="InterPro" id="IPR003838">
    <property type="entry name" value="ABC3_permease_C"/>
</dbReference>
<dbReference type="Proteomes" id="UP000782880">
    <property type="component" value="Unassembled WGS sequence"/>
</dbReference>
<evidence type="ECO:0000256" key="4">
    <source>
        <dbReference type="ARBA" id="ARBA00022989"/>
    </source>
</evidence>
<evidence type="ECO:0000313" key="10">
    <source>
        <dbReference type="EMBL" id="HJG27889.1"/>
    </source>
</evidence>
<sequence length="470" mass="51360">MKISDEIVLSARNLTRRKGRTALTLIGVVIGTCMVVLMISLGIAQSQANEEMLQSWGDLTQIQVYGGGMAVGADGKTLKLDDAAIESMKKLDHVVAATAYVSAYSIQGQVTAGNNDRYVMEIGSLTGVDPTAMEPMGFELASGRWPDSGPASKKATKLQVLVCDYTGYSFYDSRKSMNSPNRYRWQGMTDAQGNPIEPFVNVDKDKMTLTIKTGEAGNEKTQSWELEVVGHIQQDVSKGWWTQSNIILRTQDLKMVEEAYYKMAKITNNNTSYDQVYVKVDDLKNVADVEEAIHDLGFENTYSMNQQREEMQKQVMRSQMIFGGVAAVSLLVAAINIINTMTMAIYERTREIGVMKVLGCELGNIRTMFLLESSCIGFLGGLLGVGISLLVSFVLNHLTLILSVFGQSIDLSGLMGNSMFYGGMSSTISVIPPWLMLAALVFATLVGLISGILPANNAVKISALEAIRHD</sequence>
<dbReference type="AlphaFoldDB" id="A0A921IJF4"/>
<gene>
    <name evidence="10" type="ORF">K8V20_04485</name>
</gene>
<keyword evidence="2" id="KW-1003">Cell membrane</keyword>
<feature type="transmembrane region" description="Helical" evidence="7">
    <location>
        <begin position="367"/>
        <end position="394"/>
    </location>
</feature>
<dbReference type="Pfam" id="PF02687">
    <property type="entry name" value="FtsX"/>
    <property type="match status" value="1"/>
</dbReference>
<feature type="transmembrane region" description="Helical" evidence="7">
    <location>
        <begin position="320"/>
        <end position="346"/>
    </location>
</feature>
<feature type="domain" description="ABC3 transporter permease C-terminal" evidence="8">
    <location>
        <begin position="325"/>
        <end position="462"/>
    </location>
</feature>
<evidence type="ECO:0000259" key="8">
    <source>
        <dbReference type="Pfam" id="PF02687"/>
    </source>
</evidence>
<evidence type="ECO:0000256" key="7">
    <source>
        <dbReference type="SAM" id="Phobius"/>
    </source>
</evidence>
<evidence type="ECO:0000259" key="9">
    <source>
        <dbReference type="Pfam" id="PF12704"/>
    </source>
</evidence>
<organism evidence="10 11">
    <name type="scientific">Subdoligranulum variabile</name>
    <dbReference type="NCBI Taxonomy" id="214851"/>
    <lineage>
        <taxon>Bacteria</taxon>
        <taxon>Bacillati</taxon>
        <taxon>Bacillota</taxon>
        <taxon>Clostridia</taxon>
        <taxon>Eubacteriales</taxon>
        <taxon>Oscillospiraceae</taxon>
        <taxon>Subdoligranulum</taxon>
    </lineage>
</organism>
<dbReference type="GO" id="GO:0022857">
    <property type="term" value="F:transmembrane transporter activity"/>
    <property type="evidence" value="ECO:0007669"/>
    <property type="project" value="TreeGrafter"/>
</dbReference>
<evidence type="ECO:0000313" key="11">
    <source>
        <dbReference type="Proteomes" id="UP000782880"/>
    </source>
</evidence>
<feature type="transmembrane region" description="Helical" evidence="7">
    <location>
        <begin position="434"/>
        <end position="453"/>
    </location>
</feature>
<proteinExistence type="inferred from homology"/>
<evidence type="ECO:0000256" key="6">
    <source>
        <dbReference type="ARBA" id="ARBA00038076"/>
    </source>
</evidence>
<dbReference type="Pfam" id="PF12704">
    <property type="entry name" value="MacB_PCD"/>
    <property type="match status" value="1"/>
</dbReference>
<comment type="similarity">
    <text evidence="6">Belongs to the ABC-4 integral membrane protein family.</text>
</comment>
<reference evidence="10" key="1">
    <citation type="journal article" date="2021" name="PeerJ">
        <title>Extensive microbial diversity within the chicken gut microbiome revealed by metagenomics and culture.</title>
        <authorList>
            <person name="Gilroy R."/>
            <person name="Ravi A."/>
            <person name="Getino M."/>
            <person name="Pursley I."/>
            <person name="Horton D.L."/>
            <person name="Alikhan N.F."/>
            <person name="Baker D."/>
            <person name="Gharbi K."/>
            <person name="Hall N."/>
            <person name="Watson M."/>
            <person name="Adriaenssens E.M."/>
            <person name="Foster-Nyarko E."/>
            <person name="Jarju S."/>
            <person name="Secka A."/>
            <person name="Antonio M."/>
            <person name="Oren A."/>
            <person name="Chaudhuri R.R."/>
            <person name="La Ragione R."/>
            <person name="Hildebrand F."/>
            <person name="Pallen M.J."/>
        </authorList>
    </citation>
    <scope>NUCLEOTIDE SEQUENCE</scope>
    <source>
        <strain evidence="10">ChiBcec21-2208</strain>
    </source>
</reference>